<reference evidence="3 4" key="1">
    <citation type="submission" date="2020-07" db="EMBL/GenBank/DDBJ databases">
        <title>Alkalicella. sp. LB2 genome.</title>
        <authorList>
            <person name="Postec A."/>
            <person name="Quemeneur M."/>
        </authorList>
    </citation>
    <scope>NUCLEOTIDE SEQUENCE [LARGE SCALE GENOMIC DNA]</scope>
    <source>
        <strain evidence="3 4">LB2</strain>
    </source>
</reference>
<keyword evidence="2" id="KW-0812">Transmembrane</keyword>
<evidence type="ECO:0000313" key="4">
    <source>
        <dbReference type="Proteomes" id="UP000516160"/>
    </source>
</evidence>
<proteinExistence type="predicted"/>
<keyword evidence="2" id="KW-0472">Membrane</keyword>
<evidence type="ECO:0000256" key="2">
    <source>
        <dbReference type="SAM" id="Phobius"/>
    </source>
</evidence>
<dbReference type="EMBL" id="CP058559">
    <property type="protein sequence ID" value="QNO16064.1"/>
    <property type="molecule type" value="Genomic_DNA"/>
</dbReference>
<name>A0A7G9WBK2_ALKCA</name>
<feature type="region of interest" description="Disordered" evidence="1">
    <location>
        <begin position="1"/>
        <end position="24"/>
    </location>
</feature>
<sequence>MGCCGGGHNHLNKNKNTENYNNKPDTVSNTNTMLWVGGMLVLIAIVSYIF</sequence>
<evidence type="ECO:0000313" key="3">
    <source>
        <dbReference type="EMBL" id="QNO16064.1"/>
    </source>
</evidence>
<evidence type="ECO:0000256" key="1">
    <source>
        <dbReference type="SAM" id="MobiDB-lite"/>
    </source>
</evidence>
<dbReference type="KEGG" id="acae:HYG86_15455"/>
<keyword evidence="2" id="KW-1133">Transmembrane helix</keyword>
<organism evidence="3 4">
    <name type="scientific">Alkalicella caledoniensis</name>
    <dbReference type="NCBI Taxonomy" id="2731377"/>
    <lineage>
        <taxon>Bacteria</taxon>
        <taxon>Bacillati</taxon>
        <taxon>Bacillota</taxon>
        <taxon>Clostridia</taxon>
        <taxon>Eubacteriales</taxon>
        <taxon>Proteinivoracaceae</taxon>
        <taxon>Alkalicella</taxon>
    </lineage>
</organism>
<gene>
    <name evidence="3" type="ORF">HYG86_15455</name>
</gene>
<accession>A0A7G9WBK2</accession>
<protein>
    <submittedName>
        <fullName evidence="3">Uncharacterized protein</fullName>
    </submittedName>
</protein>
<keyword evidence="4" id="KW-1185">Reference proteome</keyword>
<dbReference type="RefSeq" id="WP_213166461.1">
    <property type="nucleotide sequence ID" value="NZ_CP058559.1"/>
</dbReference>
<dbReference type="Proteomes" id="UP000516160">
    <property type="component" value="Chromosome"/>
</dbReference>
<dbReference type="AlphaFoldDB" id="A0A7G9WBK2"/>
<feature type="transmembrane region" description="Helical" evidence="2">
    <location>
        <begin position="32"/>
        <end position="49"/>
    </location>
</feature>